<gene>
    <name evidence="1" type="ORF">G4B88_007436</name>
</gene>
<protein>
    <submittedName>
        <fullName evidence="1">Uncharacterized protein</fullName>
    </submittedName>
</protein>
<evidence type="ECO:0000313" key="2">
    <source>
        <dbReference type="Proteomes" id="UP000583929"/>
    </source>
</evidence>
<sequence>MEILVLLKKYCEEEDPWYSHNSQHIYNRFLDDIIVELQASLVTNCKMLKDLLVELTEVKQELSKLSCHLKRVCFSSEARVVLDMLEKLKREDFRSDPKGACGYTCESTFPETFPSAPKSIGTTSPSSVTSVRPNLFLSSEIRSVNSATHRREVGHPLSSVEQLCPNHNPMLHTRRTQFLKTQDSKGIPRDQHQNLGHYSQYYYYLL</sequence>
<feature type="non-terminal residue" evidence="1">
    <location>
        <position position="206"/>
    </location>
</feature>
<keyword evidence="2" id="KW-1185">Reference proteome</keyword>
<comment type="caution">
    <text evidence="1">The sequence shown here is derived from an EMBL/GenBank/DDBJ whole genome shotgun (WGS) entry which is preliminary data.</text>
</comment>
<evidence type="ECO:0000313" key="1">
    <source>
        <dbReference type="EMBL" id="KAF4354307.1"/>
    </source>
</evidence>
<dbReference type="Proteomes" id="UP000583929">
    <property type="component" value="Unassembled WGS sequence"/>
</dbReference>
<name>A0A7J6E7B3_CANSA</name>
<organism evidence="1 2">
    <name type="scientific">Cannabis sativa</name>
    <name type="common">Hemp</name>
    <name type="synonym">Marijuana</name>
    <dbReference type="NCBI Taxonomy" id="3483"/>
    <lineage>
        <taxon>Eukaryota</taxon>
        <taxon>Viridiplantae</taxon>
        <taxon>Streptophyta</taxon>
        <taxon>Embryophyta</taxon>
        <taxon>Tracheophyta</taxon>
        <taxon>Spermatophyta</taxon>
        <taxon>Magnoliopsida</taxon>
        <taxon>eudicotyledons</taxon>
        <taxon>Gunneridae</taxon>
        <taxon>Pentapetalae</taxon>
        <taxon>rosids</taxon>
        <taxon>fabids</taxon>
        <taxon>Rosales</taxon>
        <taxon>Cannabaceae</taxon>
        <taxon>Cannabis</taxon>
    </lineage>
</organism>
<dbReference type="EMBL" id="JAATIQ010000483">
    <property type="protein sequence ID" value="KAF4354307.1"/>
    <property type="molecule type" value="Genomic_DNA"/>
</dbReference>
<dbReference type="AlphaFoldDB" id="A0A7J6E7B3"/>
<reference evidence="1 2" key="1">
    <citation type="journal article" date="2020" name="bioRxiv">
        <title>Sequence and annotation of 42 cannabis genomes reveals extensive copy number variation in cannabinoid synthesis and pathogen resistance genes.</title>
        <authorList>
            <person name="Mckernan K.J."/>
            <person name="Helbert Y."/>
            <person name="Kane L.T."/>
            <person name="Ebling H."/>
            <person name="Zhang L."/>
            <person name="Liu B."/>
            <person name="Eaton Z."/>
            <person name="Mclaughlin S."/>
            <person name="Kingan S."/>
            <person name="Baybayan P."/>
            <person name="Concepcion G."/>
            <person name="Jordan M."/>
            <person name="Riva A."/>
            <person name="Barbazuk W."/>
            <person name="Harkins T."/>
        </authorList>
    </citation>
    <scope>NUCLEOTIDE SEQUENCE [LARGE SCALE GENOMIC DNA]</scope>
    <source>
        <strain evidence="2">cv. Jamaican Lion 4</strain>
        <tissue evidence="1">Leaf</tissue>
    </source>
</reference>
<proteinExistence type="predicted"/>
<accession>A0A7J6E7B3</accession>